<proteinExistence type="predicted"/>
<accession>A0AAN8F3K8</accession>
<name>A0AAN8F3K8_TRICO</name>
<gene>
    <name evidence="2" type="ORF">GCK32_001550</name>
</gene>
<keyword evidence="1" id="KW-0472">Membrane</keyword>
<evidence type="ECO:0000313" key="3">
    <source>
        <dbReference type="Proteomes" id="UP001331761"/>
    </source>
</evidence>
<evidence type="ECO:0000313" key="2">
    <source>
        <dbReference type="EMBL" id="KAK5964603.1"/>
    </source>
</evidence>
<feature type="transmembrane region" description="Helical" evidence="1">
    <location>
        <begin position="92"/>
        <end position="112"/>
    </location>
</feature>
<keyword evidence="1" id="KW-0812">Transmembrane</keyword>
<protein>
    <submittedName>
        <fullName evidence="2">Uncharacterized protein</fullName>
    </submittedName>
</protein>
<dbReference type="AlphaFoldDB" id="A0AAN8F3K8"/>
<dbReference type="EMBL" id="WIXE01025579">
    <property type="protein sequence ID" value="KAK5964603.1"/>
    <property type="molecule type" value="Genomic_DNA"/>
</dbReference>
<dbReference type="Proteomes" id="UP001331761">
    <property type="component" value="Unassembled WGS sequence"/>
</dbReference>
<organism evidence="2 3">
    <name type="scientific">Trichostrongylus colubriformis</name>
    <name type="common">Black scour worm</name>
    <dbReference type="NCBI Taxonomy" id="6319"/>
    <lineage>
        <taxon>Eukaryota</taxon>
        <taxon>Metazoa</taxon>
        <taxon>Ecdysozoa</taxon>
        <taxon>Nematoda</taxon>
        <taxon>Chromadorea</taxon>
        <taxon>Rhabditida</taxon>
        <taxon>Rhabditina</taxon>
        <taxon>Rhabditomorpha</taxon>
        <taxon>Strongyloidea</taxon>
        <taxon>Trichostrongylidae</taxon>
        <taxon>Trichostrongylus</taxon>
    </lineage>
</organism>
<sequence>MHNYLSYSYYRAKLGSTYYIPQSTALDENPEVHFDERAGFSGVATISRSNRRKTFETRCLRSSLLTIFIIMAVISGYLFWTMKAFEFHPDVMTSLLIGVFVTSILGSVATVYKNGCLIGVVGTTMISFGIISIILAVVATFDYFNNEAHFIESTRKIYEGFIGSKEGTRLFYTYLVVMGYFIGHAFVFCVVAVMAWILRTHYV</sequence>
<keyword evidence="3" id="KW-1185">Reference proteome</keyword>
<feature type="transmembrane region" description="Helical" evidence="1">
    <location>
        <begin position="59"/>
        <end position="80"/>
    </location>
</feature>
<feature type="transmembrane region" description="Helical" evidence="1">
    <location>
        <begin position="171"/>
        <end position="198"/>
    </location>
</feature>
<feature type="transmembrane region" description="Helical" evidence="1">
    <location>
        <begin position="117"/>
        <end position="141"/>
    </location>
</feature>
<evidence type="ECO:0000256" key="1">
    <source>
        <dbReference type="SAM" id="Phobius"/>
    </source>
</evidence>
<comment type="caution">
    <text evidence="2">The sequence shown here is derived from an EMBL/GenBank/DDBJ whole genome shotgun (WGS) entry which is preliminary data.</text>
</comment>
<keyword evidence="1" id="KW-1133">Transmembrane helix</keyword>
<reference evidence="2 3" key="1">
    <citation type="submission" date="2019-10" db="EMBL/GenBank/DDBJ databases">
        <title>Assembly and Annotation for the nematode Trichostrongylus colubriformis.</title>
        <authorList>
            <person name="Martin J."/>
        </authorList>
    </citation>
    <scope>NUCLEOTIDE SEQUENCE [LARGE SCALE GENOMIC DNA]</scope>
    <source>
        <strain evidence="2">G859</strain>
        <tissue evidence="2">Whole worm</tissue>
    </source>
</reference>